<feature type="transmembrane region" description="Helical" evidence="1">
    <location>
        <begin position="329"/>
        <end position="348"/>
    </location>
</feature>
<organism evidence="2 3">
    <name type="scientific">Clostridium fessum</name>
    <dbReference type="NCBI Taxonomy" id="2126740"/>
    <lineage>
        <taxon>Bacteria</taxon>
        <taxon>Bacillati</taxon>
        <taxon>Bacillota</taxon>
        <taxon>Clostridia</taxon>
        <taxon>Eubacteriales</taxon>
        <taxon>Clostridiaceae</taxon>
        <taxon>Clostridium</taxon>
    </lineage>
</organism>
<name>A0A2T3FNZ1_9CLOT</name>
<reference evidence="2 3" key="1">
    <citation type="submission" date="2018-03" db="EMBL/GenBank/DDBJ databases">
        <title>Lachnoclostridium SNUG30386 gen.nov., sp.nov., isolated from human faeces.</title>
        <authorList>
            <person name="Seo B."/>
            <person name="Jeon K."/>
            <person name="Ko G."/>
        </authorList>
    </citation>
    <scope>NUCLEOTIDE SEQUENCE [LARGE SCALE GENOMIC DNA]</scope>
    <source>
        <strain evidence="2 3">SNUG30386</strain>
    </source>
</reference>
<gene>
    <name evidence="2" type="ORF">C7U56_10790</name>
</gene>
<dbReference type="AlphaFoldDB" id="A0A2T3FNZ1"/>
<keyword evidence="1" id="KW-0472">Membrane</keyword>
<keyword evidence="3" id="KW-1185">Reference proteome</keyword>
<feature type="transmembrane region" description="Helical" evidence="1">
    <location>
        <begin position="128"/>
        <end position="144"/>
    </location>
</feature>
<dbReference type="RefSeq" id="WP_004612781.1">
    <property type="nucleotide sequence ID" value="NZ_JAQEGZ010000028.1"/>
</dbReference>
<feature type="transmembrane region" description="Helical" evidence="1">
    <location>
        <begin position="106"/>
        <end position="122"/>
    </location>
</feature>
<proteinExistence type="predicted"/>
<feature type="transmembrane region" description="Helical" evidence="1">
    <location>
        <begin position="598"/>
        <end position="620"/>
    </location>
</feature>
<keyword evidence="1" id="KW-1133">Transmembrane helix</keyword>
<feature type="transmembrane region" description="Helical" evidence="1">
    <location>
        <begin position="463"/>
        <end position="486"/>
    </location>
</feature>
<evidence type="ECO:0000313" key="3">
    <source>
        <dbReference type="Proteomes" id="UP000241048"/>
    </source>
</evidence>
<feature type="transmembrane region" description="Helical" evidence="1">
    <location>
        <begin position="254"/>
        <end position="274"/>
    </location>
</feature>
<protein>
    <submittedName>
        <fullName evidence="2">Uncharacterized protein</fullName>
    </submittedName>
</protein>
<dbReference type="EMBL" id="PYLO01000003">
    <property type="protein sequence ID" value="PST37017.1"/>
    <property type="molecule type" value="Genomic_DNA"/>
</dbReference>
<feature type="transmembrane region" description="Helical" evidence="1">
    <location>
        <begin position="295"/>
        <end position="317"/>
    </location>
</feature>
<comment type="caution">
    <text evidence="2">The sequence shown here is derived from an EMBL/GenBank/DDBJ whole genome shotgun (WGS) entry which is preliminary data.</text>
</comment>
<feature type="transmembrane region" description="Helical" evidence="1">
    <location>
        <begin position="221"/>
        <end position="242"/>
    </location>
</feature>
<feature type="transmembrane region" description="Helical" evidence="1">
    <location>
        <begin position="569"/>
        <end position="586"/>
    </location>
</feature>
<evidence type="ECO:0000256" key="1">
    <source>
        <dbReference type="SAM" id="Phobius"/>
    </source>
</evidence>
<accession>A0A2T3FNZ1</accession>
<feature type="transmembrane region" description="Helical" evidence="1">
    <location>
        <begin position="498"/>
        <end position="518"/>
    </location>
</feature>
<dbReference type="Proteomes" id="UP000241048">
    <property type="component" value="Unassembled WGS sequence"/>
</dbReference>
<evidence type="ECO:0000313" key="2">
    <source>
        <dbReference type="EMBL" id="PST37017.1"/>
    </source>
</evidence>
<feature type="transmembrane region" description="Helical" evidence="1">
    <location>
        <begin position="530"/>
        <end position="549"/>
    </location>
</feature>
<keyword evidence="1" id="KW-0812">Transmembrane</keyword>
<sequence length="697" mass="78493">MYQENELKKLYERLKAQYPQYQLELSGDSLTLNRLYCKIEVNRSGVKLYVNEKLYDQFTSEDVNDTDDLYELIEAFLLDIQHAGMKQGNETYIFATRQAAKMGSRFLMGMAICFTILMIGLITANSPWLFLLIFLLPAASLLILKQMQKKIFQRCWFCPACGQSLPMGGKGHSCEMEYVSQCPHCAHVLEQPPELEVVQREYATQKPLEPPHDLPVQGSKLPCIICGSFTIAFSLILLPLIFVSDGNEPLDMVGVWTGVGMLLYLLGFGLALLLCRHAEREETQQPVVIVRERMVVTVLGVIVWVLGFVLTIMGVIVAGTPPFAPDVTAFVAIPGVLLFLLGIWMLLAGRNRSLFVFQDNSILYISSWGRKRKFAPGQVASVRLTANRSIHLLNSEGKKLASIETNMLGIPRFAEWLESTNLAATLTPTMEKQTRQEEQQENTVQWREEYHTHWHDHIKSIRIGLWVVIVLFAVGVLIPIPLYLFADAKFTTVMKIGAFAPIPFLLFCLVFAPVLSFGDKPQNATPEWRAMHIHVPLIICLLIGYTYFWQVSDIWGDLVLREEDGNWGWLIRILSITIVLIVLQVLRSPKRNRVAAGLYMGVVGLSIACGLHYCVNAALIGPAQHYPAIIVDSHAEDPDVDDDDYKLTIVMDNGEETDLVVTEKVYEMAMNGEPLEICHRESPFGVVFLGIHMPSTE</sequence>